<name>A0A8B9UYH2_9AVES</name>
<evidence type="ECO:0008006" key="4">
    <source>
        <dbReference type="Google" id="ProtNLM"/>
    </source>
</evidence>
<dbReference type="Proteomes" id="UP000694549">
    <property type="component" value="Unplaced"/>
</dbReference>
<dbReference type="PANTHER" id="PTHR28661">
    <property type="entry name" value="SJOEGREN SYNDROME NUCLEAR AUTOANTIGEN 1"/>
    <property type="match status" value="1"/>
</dbReference>
<protein>
    <recommendedName>
        <fullName evidence="4">SSNA1 protein</fullName>
    </recommendedName>
</protein>
<feature type="coiled-coil region" evidence="1">
    <location>
        <begin position="12"/>
        <end position="53"/>
    </location>
</feature>
<reference evidence="2" key="1">
    <citation type="submission" date="2025-08" db="UniProtKB">
        <authorList>
            <consortium name="Ensembl"/>
        </authorList>
    </citation>
    <scope>IDENTIFICATION</scope>
</reference>
<proteinExistence type="predicted"/>
<accession>A0A8B9UYH2</accession>
<evidence type="ECO:0000313" key="3">
    <source>
        <dbReference type="Proteomes" id="UP000694549"/>
    </source>
</evidence>
<dbReference type="GO" id="GO:0048675">
    <property type="term" value="P:axon extension"/>
    <property type="evidence" value="ECO:0007669"/>
    <property type="project" value="TreeGrafter"/>
</dbReference>
<keyword evidence="1" id="KW-0175">Coiled coil</keyword>
<evidence type="ECO:0000256" key="1">
    <source>
        <dbReference type="SAM" id="Coils"/>
    </source>
</evidence>
<dbReference type="AlphaFoldDB" id="A0A8B9UYH2"/>
<dbReference type="PANTHER" id="PTHR28661:SF1">
    <property type="entry name" value="MICROTUBULE NUCLEATION FACTOR SSNA1"/>
    <property type="match status" value="1"/>
</dbReference>
<dbReference type="InterPro" id="IPR033362">
    <property type="entry name" value="SSNA1_fam"/>
</dbReference>
<sequence length="133" mass="14826">MGEAGAALQGYNAALLEGLAELRARRDELSERIREEEAERGRLQARLGALSQRLARTNESLAGHLAARSELDRSIAETEAAYGKPMSCRTPSPSTAFFHGHRRQDPTNFYWRLSLRGTCLHLFSDHLMISTSL</sequence>
<dbReference type="SUPFAM" id="SSF90257">
    <property type="entry name" value="Myosin rod fragments"/>
    <property type="match status" value="1"/>
</dbReference>
<dbReference type="Ensembl" id="ENSAZOT00000016716.1">
    <property type="protein sequence ID" value="ENSAZOP00000015551.1"/>
    <property type="gene ID" value="ENSAZOG00000010108.1"/>
</dbReference>
<evidence type="ECO:0000313" key="2">
    <source>
        <dbReference type="Ensembl" id="ENSAZOP00000015551.1"/>
    </source>
</evidence>
<dbReference type="GO" id="GO:0005813">
    <property type="term" value="C:centrosome"/>
    <property type="evidence" value="ECO:0007669"/>
    <property type="project" value="TreeGrafter"/>
</dbReference>
<keyword evidence="3" id="KW-1185">Reference proteome</keyword>
<organism evidence="2 3">
    <name type="scientific">Anas zonorhyncha</name>
    <name type="common">Eastern spot-billed duck</name>
    <dbReference type="NCBI Taxonomy" id="75864"/>
    <lineage>
        <taxon>Eukaryota</taxon>
        <taxon>Metazoa</taxon>
        <taxon>Chordata</taxon>
        <taxon>Craniata</taxon>
        <taxon>Vertebrata</taxon>
        <taxon>Euteleostomi</taxon>
        <taxon>Archelosauria</taxon>
        <taxon>Archosauria</taxon>
        <taxon>Dinosauria</taxon>
        <taxon>Saurischia</taxon>
        <taxon>Theropoda</taxon>
        <taxon>Coelurosauria</taxon>
        <taxon>Aves</taxon>
        <taxon>Neognathae</taxon>
        <taxon>Galloanserae</taxon>
        <taxon>Anseriformes</taxon>
        <taxon>Anatidae</taxon>
        <taxon>Anatinae</taxon>
        <taxon>Anas</taxon>
    </lineage>
</organism>
<dbReference type="GO" id="GO:0036064">
    <property type="term" value="C:ciliary basal body"/>
    <property type="evidence" value="ECO:0007669"/>
    <property type="project" value="TreeGrafter"/>
</dbReference>
<reference evidence="2" key="2">
    <citation type="submission" date="2025-09" db="UniProtKB">
        <authorList>
            <consortium name="Ensembl"/>
        </authorList>
    </citation>
    <scope>IDENTIFICATION</scope>
</reference>
<dbReference type="GO" id="GO:0030424">
    <property type="term" value="C:axon"/>
    <property type="evidence" value="ECO:0007669"/>
    <property type="project" value="TreeGrafter"/>
</dbReference>